<dbReference type="AlphaFoldDB" id="A0A6J2TQJ0"/>
<accession>A0A6J2TQJ0</accession>
<evidence type="ECO:0000313" key="1">
    <source>
        <dbReference type="Proteomes" id="UP000504634"/>
    </source>
</evidence>
<reference evidence="2" key="1">
    <citation type="submission" date="2025-08" db="UniProtKB">
        <authorList>
            <consortium name="RefSeq"/>
        </authorList>
    </citation>
    <scope>IDENTIFICATION</scope>
    <source>
        <strain evidence="2">11010-0011.00</strain>
        <tissue evidence="2">Whole body</tissue>
    </source>
</reference>
<gene>
    <name evidence="2" type="primary">LOC115626104</name>
</gene>
<name>A0A6J2TQJ0_DROLE</name>
<protein>
    <submittedName>
        <fullName evidence="2">Uncharacterized protein LOC115626104</fullName>
    </submittedName>
</protein>
<keyword evidence="1" id="KW-1185">Reference proteome</keyword>
<dbReference type="SUPFAM" id="SSF52047">
    <property type="entry name" value="RNI-like"/>
    <property type="match status" value="1"/>
</dbReference>
<evidence type="ECO:0000313" key="2">
    <source>
        <dbReference type="RefSeq" id="XP_030377217.1"/>
    </source>
</evidence>
<dbReference type="RefSeq" id="XP_030377217.1">
    <property type="nucleotide sequence ID" value="XM_030521357.1"/>
</dbReference>
<dbReference type="OrthoDB" id="549243at2759"/>
<proteinExistence type="predicted"/>
<dbReference type="Proteomes" id="UP000504634">
    <property type="component" value="Unplaced"/>
</dbReference>
<organism evidence="1 2">
    <name type="scientific">Drosophila lebanonensis</name>
    <name type="common">Fruit fly</name>
    <name type="synonym">Scaptodrosophila lebanonensis</name>
    <dbReference type="NCBI Taxonomy" id="7225"/>
    <lineage>
        <taxon>Eukaryota</taxon>
        <taxon>Metazoa</taxon>
        <taxon>Ecdysozoa</taxon>
        <taxon>Arthropoda</taxon>
        <taxon>Hexapoda</taxon>
        <taxon>Insecta</taxon>
        <taxon>Pterygota</taxon>
        <taxon>Neoptera</taxon>
        <taxon>Endopterygota</taxon>
        <taxon>Diptera</taxon>
        <taxon>Brachycera</taxon>
        <taxon>Muscomorpha</taxon>
        <taxon>Ephydroidea</taxon>
        <taxon>Drosophilidae</taxon>
        <taxon>Scaptodrosophila</taxon>
    </lineage>
</organism>
<sequence>MLPESQITLIDMNDDCLDAIFKYLTLKELMSVYGETHVLIDEAVKRQFHRFRHFECTMREPPKYGEHKLQLLGRYLHSIFINVGYSIQARDALAILKPLCRGAKESGRLRALKLQHVTWTSEYVDVILLVANSLRLLDVSRCAFSVTQLMSVLNSAPKLHTLKMVSILKTTDEEFSEEELLQQVRCLIVINQPLLPPSHPPSILSQLAEKHKVSIIFYTFPHCDSFTTYGPSLIMRPMAMWHYEYFKDEL</sequence>
<dbReference type="GeneID" id="115626104"/>